<dbReference type="InterPro" id="IPR021736">
    <property type="entry name" value="DUF3305"/>
</dbReference>
<dbReference type="Proteomes" id="UP001501600">
    <property type="component" value="Unassembled WGS sequence"/>
</dbReference>
<protein>
    <recommendedName>
        <fullName evidence="3">DUF3305 domain-containing protein</fullName>
    </recommendedName>
</protein>
<dbReference type="EMBL" id="BAABLF010000004">
    <property type="protein sequence ID" value="GAA5186736.1"/>
    <property type="molecule type" value="Genomic_DNA"/>
</dbReference>
<dbReference type="Pfam" id="PF11749">
    <property type="entry name" value="DUF3305"/>
    <property type="match status" value="1"/>
</dbReference>
<accession>A0ABP9RT87</accession>
<evidence type="ECO:0000313" key="2">
    <source>
        <dbReference type="Proteomes" id="UP001501600"/>
    </source>
</evidence>
<name>A0ABP9RT87_9GAMM</name>
<evidence type="ECO:0008006" key="3">
    <source>
        <dbReference type="Google" id="ProtNLM"/>
    </source>
</evidence>
<keyword evidence="2" id="KW-1185">Reference proteome</keyword>
<dbReference type="RefSeq" id="WP_345315250.1">
    <property type="nucleotide sequence ID" value="NZ_BAABLF010000004.1"/>
</dbReference>
<evidence type="ECO:0000313" key="1">
    <source>
        <dbReference type="EMBL" id="GAA5186736.1"/>
    </source>
</evidence>
<comment type="caution">
    <text evidence="1">The sequence shown here is derived from an EMBL/GenBank/DDBJ whole genome shotgun (WGS) entry which is preliminary data.</text>
</comment>
<gene>
    <name evidence="1" type="ORF">GCM10025772_02810</name>
</gene>
<sequence>MQHSESLWQLDVTLKSQHVQVGRWSQVRWEVDQLLPARGEKPEGAYRVMMELFLDERANYRLNLDLPNPKLFIICDDKGDGVPIPMQITANQNVAAGALEGDTPVLTCPIPDAIGCWLESFLTRHGEQPITAHRRRHIDVRDEMKPKGGKA</sequence>
<organism evidence="1 2">
    <name type="scientific">Ferrimonas gelatinilytica</name>
    <dbReference type="NCBI Taxonomy" id="1255257"/>
    <lineage>
        <taxon>Bacteria</taxon>
        <taxon>Pseudomonadati</taxon>
        <taxon>Pseudomonadota</taxon>
        <taxon>Gammaproteobacteria</taxon>
        <taxon>Alteromonadales</taxon>
        <taxon>Ferrimonadaceae</taxon>
        <taxon>Ferrimonas</taxon>
    </lineage>
</organism>
<reference evidence="2" key="1">
    <citation type="journal article" date="2019" name="Int. J. Syst. Evol. Microbiol.">
        <title>The Global Catalogue of Microorganisms (GCM) 10K type strain sequencing project: providing services to taxonomists for standard genome sequencing and annotation.</title>
        <authorList>
            <consortium name="The Broad Institute Genomics Platform"/>
            <consortium name="The Broad Institute Genome Sequencing Center for Infectious Disease"/>
            <person name="Wu L."/>
            <person name="Ma J."/>
        </authorList>
    </citation>
    <scope>NUCLEOTIDE SEQUENCE [LARGE SCALE GENOMIC DNA]</scope>
    <source>
        <strain evidence="2">JCM 18720</strain>
    </source>
</reference>
<proteinExistence type="predicted"/>